<dbReference type="CDD" id="cd00116">
    <property type="entry name" value="LRR_RI"/>
    <property type="match status" value="1"/>
</dbReference>
<dbReference type="Gene3D" id="3.80.10.10">
    <property type="entry name" value="Ribonuclease Inhibitor"/>
    <property type="match status" value="3"/>
</dbReference>
<sequence>PHEIHFAKHEGYEIARPSEFFQQYRHYILTLLKMLKVRLSVAGVAVPTLSNLFPSDTIGKVRISLTRLRDNIEPGMDLMIDLMEKISMNGGEAVVEFAEDMEKKEALEGADLRKLCAFLKNKGDNTVLGNMYRTVTDEGHIKWVCIDHYRVNYQESSAKEFQLVLGSVGGSFNENDGRVVLKLESSVLADQFYSALGRARLVYELDIDFSWACTVSDLEALEEALRNSRVSILRLDLRQFRTGVASNPLLTPTQYDVLFRIRDLPQVRAFHIVLSEENIEFPGTSPNTSTDASKISCGLNLGTIVGVRKDIGIIIKALKTNSTLTTLDLFSNGIGDDGAKALAEALKINSALTNLYLNHNSIGVNGAKALAESLKVNSTLTTLDSYNNIIGDDGAKALAEALKINSTLTTLCMGHNNIGDDGANTLADALKINSTLTTLKLEQNNIGDDGAKALAETLKINSALTTLYLNHNNIGDDGAKALAEALKINSTLTTMKLEQNNIGNDGAKALAEAFKINSTLITLDLSYNNIGLGGAKALAEAFKINSTLITLCLNNNIIEDDGAKALAEALKINSALTT</sequence>
<keyword evidence="1" id="KW-0343">GTPase activation</keyword>
<comment type="caution">
    <text evidence="4">The sequence shown here is derived from an EMBL/GenBank/DDBJ whole genome shotgun (WGS) entry which is preliminary data.</text>
</comment>
<reference evidence="4" key="1">
    <citation type="journal article" date="2020" name="Fungal Divers.">
        <title>Resolving the Mortierellaceae phylogeny through synthesis of multi-gene phylogenetics and phylogenomics.</title>
        <authorList>
            <person name="Vandepol N."/>
            <person name="Liber J."/>
            <person name="Desiro A."/>
            <person name="Na H."/>
            <person name="Kennedy M."/>
            <person name="Barry K."/>
            <person name="Grigoriev I.V."/>
            <person name="Miller A.N."/>
            <person name="O'Donnell K."/>
            <person name="Stajich J.E."/>
            <person name="Bonito G."/>
        </authorList>
    </citation>
    <scope>NUCLEOTIDE SEQUENCE</scope>
    <source>
        <strain evidence="4">KOD1015</strain>
    </source>
</reference>
<feature type="non-terminal residue" evidence="4">
    <location>
        <position position="1"/>
    </location>
</feature>
<dbReference type="GO" id="GO:0005096">
    <property type="term" value="F:GTPase activator activity"/>
    <property type="evidence" value="ECO:0007669"/>
    <property type="project" value="UniProtKB-KW"/>
</dbReference>
<dbReference type="SUPFAM" id="SSF52047">
    <property type="entry name" value="RNI-like"/>
    <property type="match status" value="1"/>
</dbReference>
<dbReference type="InterPro" id="IPR032675">
    <property type="entry name" value="LRR_dom_sf"/>
</dbReference>
<dbReference type="SMART" id="SM00368">
    <property type="entry name" value="LRR_RI"/>
    <property type="match status" value="9"/>
</dbReference>
<gene>
    <name evidence="4" type="ORF">BGW38_008081</name>
</gene>
<dbReference type="PANTHER" id="PTHR24113">
    <property type="entry name" value="RAN GTPASE-ACTIVATING PROTEIN 1"/>
    <property type="match status" value="1"/>
</dbReference>
<feature type="non-terminal residue" evidence="4">
    <location>
        <position position="578"/>
    </location>
</feature>
<dbReference type="GO" id="GO:0006913">
    <property type="term" value="P:nucleocytoplasmic transport"/>
    <property type="evidence" value="ECO:0007669"/>
    <property type="project" value="TreeGrafter"/>
</dbReference>
<proteinExistence type="predicted"/>
<evidence type="ECO:0000313" key="4">
    <source>
        <dbReference type="EMBL" id="KAF9577007.1"/>
    </source>
</evidence>
<evidence type="ECO:0000313" key="5">
    <source>
        <dbReference type="Proteomes" id="UP000780801"/>
    </source>
</evidence>
<keyword evidence="2" id="KW-0433">Leucine-rich repeat</keyword>
<name>A0A9P6FKQ6_9FUNG</name>
<dbReference type="GO" id="GO:0005634">
    <property type="term" value="C:nucleus"/>
    <property type="evidence" value="ECO:0007669"/>
    <property type="project" value="TreeGrafter"/>
</dbReference>
<evidence type="ECO:0000256" key="3">
    <source>
        <dbReference type="ARBA" id="ARBA00022737"/>
    </source>
</evidence>
<dbReference type="Proteomes" id="UP000780801">
    <property type="component" value="Unassembled WGS sequence"/>
</dbReference>
<dbReference type="InterPro" id="IPR001611">
    <property type="entry name" value="Leu-rich_rpt"/>
</dbReference>
<dbReference type="AlphaFoldDB" id="A0A9P6FKQ6"/>
<organism evidence="4 5">
    <name type="scientific">Lunasporangiospora selenospora</name>
    <dbReference type="NCBI Taxonomy" id="979761"/>
    <lineage>
        <taxon>Eukaryota</taxon>
        <taxon>Fungi</taxon>
        <taxon>Fungi incertae sedis</taxon>
        <taxon>Mucoromycota</taxon>
        <taxon>Mortierellomycotina</taxon>
        <taxon>Mortierellomycetes</taxon>
        <taxon>Mortierellales</taxon>
        <taxon>Mortierellaceae</taxon>
        <taxon>Lunasporangiospora</taxon>
    </lineage>
</organism>
<dbReference type="EMBL" id="JAABOA010005462">
    <property type="protein sequence ID" value="KAF9577007.1"/>
    <property type="molecule type" value="Genomic_DNA"/>
</dbReference>
<keyword evidence="5" id="KW-1185">Reference proteome</keyword>
<dbReference type="OrthoDB" id="120976at2759"/>
<dbReference type="InterPro" id="IPR027038">
    <property type="entry name" value="RanGap"/>
</dbReference>
<dbReference type="PANTHER" id="PTHR24113:SF12">
    <property type="entry name" value="RAN GTPASE-ACTIVATING PROTEIN 1"/>
    <property type="match status" value="1"/>
</dbReference>
<keyword evidence="3" id="KW-0677">Repeat</keyword>
<dbReference type="GO" id="GO:0005829">
    <property type="term" value="C:cytosol"/>
    <property type="evidence" value="ECO:0007669"/>
    <property type="project" value="TreeGrafter"/>
</dbReference>
<dbReference type="GO" id="GO:0048471">
    <property type="term" value="C:perinuclear region of cytoplasm"/>
    <property type="evidence" value="ECO:0007669"/>
    <property type="project" value="TreeGrafter"/>
</dbReference>
<evidence type="ECO:0000256" key="1">
    <source>
        <dbReference type="ARBA" id="ARBA00022468"/>
    </source>
</evidence>
<dbReference type="GO" id="GO:0031267">
    <property type="term" value="F:small GTPase binding"/>
    <property type="evidence" value="ECO:0007669"/>
    <property type="project" value="TreeGrafter"/>
</dbReference>
<evidence type="ECO:0000256" key="2">
    <source>
        <dbReference type="ARBA" id="ARBA00022614"/>
    </source>
</evidence>
<protein>
    <submittedName>
        <fullName evidence="4">Uncharacterized protein</fullName>
    </submittedName>
</protein>
<accession>A0A9P6FKQ6</accession>
<dbReference type="Pfam" id="PF13516">
    <property type="entry name" value="LRR_6"/>
    <property type="match status" value="9"/>
</dbReference>